<evidence type="ECO:0000256" key="3">
    <source>
        <dbReference type="ARBA" id="ARBA00022832"/>
    </source>
</evidence>
<evidence type="ECO:0000256" key="2">
    <source>
        <dbReference type="ARBA" id="ARBA00022741"/>
    </source>
</evidence>
<dbReference type="GO" id="GO:0004467">
    <property type="term" value="F:long-chain fatty acid-CoA ligase activity"/>
    <property type="evidence" value="ECO:0007669"/>
    <property type="project" value="UniProtKB-EC"/>
</dbReference>
<evidence type="ECO:0000256" key="5">
    <source>
        <dbReference type="ARBA" id="ARBA00026121"/>
    </source>
</evidence>
<dbReference type="AlphaFoldDB" id="A0A1V9XW68"/>
<dbReference type="Pfam" id="PF00501">
    <property type="entry name" value="AMP-binding"/>
    <property type="match status" value="1"/>
</dbReference>
<dbReference type="InParanoid" id="A0A1V9XW68"/>
<keyword evidence="3" id="KW-0276">Fatty acid metabolism</keyword>
<dbReference type="PANTHER" id="PTHR43272">
    <property type="entry name" value="LONG-CHAIN-FATTY-ACID--COA LIGASE"/>
    <property type="match status" value="1"/>
</dbReference>
<gene>
    <name evidence="7" type="ORF">BIW11_06873</name>
</gene>
<dbReference type="OrthoDB" id="1700726at2759"/>
<dbReference type="InterPro" id="IPR042099">
    <property type="entry name" value="ANL_N_sf"/>
</dbReference>
<dbReference type="Proteomes" id="UP000192247">
    <property type="component" value="Unassembled WGS sequence"/>
</dbReference>
<comment type="caution">
    <text evidence="7">The sequence shown here is derived from an EMBL/GenBank/DDBJ whole genome shotgun (WGS) entry which is preliminary data.</text>
</comment>
<accession>A0A1V9XW68</accession>
<name>A0A1V9XW68_9ACAR</name>
<feature type="non-terminal residue" evidence="7">
    <location>
        <position position="254"/>
    </location>
</feature>
<dbReference type="GO" id="GO:0016020">
    <property type="term" value="C:membrane"/>
    <property type="evidence" value="ECO:0007669"/>
    <property type="project" value="TreeGrafter"/>
</dbReference>
<organism evidence="7 8">
    <name type="scientific">Tropilaelaps mercedesae</name>
    <dbReference type="NCBI Taxonomy" id="418985"/>
    <lineage>
        <taxon>Eukaryota</taxon>
        <taxon>Metazoa</taxon>
        <taxon>Ecdysozoa</taxon>
        <taxon>Arthropoda</taxon>
        <taxon>Chelicerata</taxon>
        <taxon>Arachnida</taxon>
        <taxon>Acari</taxon>
        <taxon>Parasitiformes</taxon>
        <taxon>Mesostigmata</taxon>
        <taxon>Gamasina</taxon>
        <taxon>Dermanyssoidea</taxon>
        <taxon>Laelapidae</taxon>
        <taxon>Tropilaelaps</taxon>
    </lineage>
</organism>
<proteinExistence type="predicted"/>
<keyword evidence="1 7" id="KW-0436">Ligase</keyword>
<evidence type="ECO:0000256" key="4">
    <source>
        <dbReference type="ARBA" id="ARBA00022840"/>
    </source>
</evidence>
<reference evidence="7 8" key="1">
    <citation type="journal article" date="2017" name="Gigascience">
        <title>Draft genome of the honey bee ectoparasitic mite, Tropilaelaps mercedesae, is shaped by the parasitic life history.</title>
        <authorList>
            <person name="Dong X."/>
            <person name="Armstrong S.D."/>
            <person name="Xia D."/>
            <person name="Makepeace B.L."/>
            <person name="Darby A.C."/>
            <person name="Kadowaki T."/>
        </authorList>
    </citation>
    <scope>NUCLEOTIDE SEQUENCE [LARGE SCALE GENOMIC DNA]</scope>
    <source>
        <strain evidence="7">Wuxi-XJTLU</strain>
    </source>
</reference>
<dbReference type="SUPFAM" id="SSF56801">
    <property type="entry name" value="Acetyl-CoA synthetase-like"/>
    <property type="match status" value="1"/>
</dbReference>
<feature type="domain" description="AMP-dependent synthetase/ligase" evidence="6">
    <location>
        <begin position="113"/>
        <end position="219"/>
    </location>
</feature>
<dbReference type="EC" id="6.2.1.3" evidence="5"/>
<evidence type="ECO:0000259" key="6">
    <source>
        <dbReference type="Pfam" id="PF00501"/>
    </source>
</evidence>
<evidence type="ECO:0000256" key="1">
    <source>
        <dbReference type="ARBA" id="ARBA00022598"/>
    </source>
</evidence>
<protein>
    <recommendedName>
        <fullName evidence="5">long-chain-fatty-acid--CoA ligase</fullName>
        <ecNumber evidence="5">6.2.1.3</ecNumber>
    </recommendedName>
</protein>
<evidence type="ECO:0000313" key="8">
    <source>
        <dbReference type="Proteomes" id="UP000192247"/>
    </source>
</evidence>
<keyword evidence="3" id="KW-0443">Lipid metabolism</keyword>
<keyword evidence="2" id="KW-0547">Nucleotide-binding</keyword>
<keyword evidence="8" id="KW-1185">Reference proteome</keyword>
<dbReference type="Gene3D" id="3.40.50.12780">
    <property type="entry name" value="N-terminal domain of ligase-like"/>
    <property type="match status" value="1"/>
</dbReference>
<dbReference type="GO" id="GO:0005524">
    <property type="term" value="F:ATP binding"/>
    <property type="evidence" value="ECO:0007669"/>
    <property type="project" value="UniProtKB-KW"/>
</dbReference>
<dbReference type="EMBL" id="MNPL01003105">
    <property type="protein sequence ID" value="OQR77745.1"/>
    <property type="molecule type" value="Genomic_DNA"/>
</dbReference>
<dbReference type="PANTHER" id="PTHR43272:SF33">
    <property type="entry name" value="AMP-BINDING DOMAIN-CONTAINING PROTEIN-RELATED"/>
    <property type="match status" value="1"/>
</dbReference>
<sequence length="254" mass="28412">MLSRVSFRGATYLPRVGQRNPAARARFLTWKTTGKKVTSEEMDGMLRGSKFMNNMTRVLPGSEKVRVCPLDVEADNELQYPRTVYEGLKNAAVKNTNSNNICGWIDPVTEKLKFLSYDQFFAESKGISMALRELGIGPKDFAAVSWINSKEFLEIMYGTTSLNMVLQPLYPNLDRHAVKYVIKQGEPKLYLCDSESKARLIVSSAKEMPFLKTVVLGSGPPSRDLRNDAQSAGIQLLAMDDFMKLGDNKTHSLA</sequence>
<dbReference type="GO" id="GO:0005783">
    <property type="term" value="C:endoplasmic reticulum"/>
    <property type="evidence" value="ECO:0007669"/>
    <property type="project" value="TreeGrafter"/>
</dbReference>
<evidence type="ECO:0000313" key="7">
    <source>
        <dbReference type="EMBL" id="OQR77745.1"/>
    </source>
</evidence>
<dbReference type="InterPro" id="IPR000873">
    <property type="entry name" value="AMP-dep_synth/lig_dom"/>
</dbReference>
<keyword evidence="4" id="KW-0067">ATP-binding</keyword>
<dbReference type="STRING" id="418985.A0A1V9XW68"/>